<dbReference type="GO" id="GO:0140078">
    <property type="term" value="F:class I DNA-(apurinic or apyrimidinic site) endonuclease activity"/>
    <property type="evidence" value="ECO:0007669"/>
    <property type="project" value="UniProtKB-EC"/>
</dbReference>
<dbReference type="CDD" id="cd08773">
    <property type="entry name" value="FpgNei_N"/>
    <property type="match status" value="1"/>
</dbReference>
<evidence type="ECO:0000256" key="4">
    <source>
        <dbReference type="ARBA" id="ARBA00022723"/>
    </source>
</evidence>
<evidence type="ECO:0000256" key="5">
    <source>
        <dbReference type="ARBA" id="ARBA00022763"/>
    </source>
</evidence>
<dbReference type="Pfam" id="PF06827">
    <property type="entry name" value="zf-FPG_IleRS"/>
    <property type="match status" value="1"/>
</dbReference>
<gene>
    <name evidence="18" type="ORF">E0H73_44485</name>
</gene>
<evidence type="ECO:0000256" key="14">
    <source>
        <dbReference type="ARBA" id="ARBA00044632"/>
    </source>
</evidence>
<feature type="domain" description="Formamidopyrimidine-DNA glycosylase catalytic" evidence="17">
    <location>
        <begin position="2"/>
        <end position="119"/>
    </location>
</feature>
<dbReference type="AlphaFoldDB" id="A0A4R0JL39"/>
<dbReference type="Pfam" id="PF06831">
    <property type="entry name" value="H2TH"/>
    <property type="match status" value="1"/>
</dbReference>
<name>A0A4R0JL39_9ACTN</name>
<comment type="cofactor">
    <cofactor evidence="2">
        <name>Zn(2+)</name>
        <dbReference type="ChEBI" id="CHEBI:29105"/>
    </cofactor>
</comment>
<evidence type="ECO:0000256" key="11">
    <source>
        <dbReference type="ARBA" id="ARBA00023239"/>
    </source>
</evidence>
<dbReference type="RefSeq" id="WP_131367217.1">
    <property type="nucleotide sequence ID" value="NZ_SJKB01000036.1"/>
</dbReference>
<evidence type="ECO:0000256" key="6">
    <source>
        <dbReference type="ARBA" id="ARBA00022771"/>
    </source>
</evidence>
<keyword evidence="6 15" id="KW-0863">Zinc-finger</keyword>
<keyword evidence="8" id="KW-0862">Zinc</keyword>
<evidence type="ECO:0000259" key="17">
    <source>
        <dbReference type="PROSITE" id="PS51068"/>
    </source>
</evidence>
<dbReference type="GO" id="GO:0008270">
    <property type="term" value="F:zinc ion binding"/>
    <property type="evidence" value="ECO:0007669"/>
    <property type="project" value="UniProtKB-KW"/>
</dbReference>
<protein>
    <submittedName>
        <fullName evidence="18">Fpg/Nei family DNA glycosylase</fullName>
    </submittedName>
</protein>
<keyword evidence="7" id="KW-0378">Hydrolase</keyword>
<evidence type="ECO:0000256" key="8">
    <source>
        <dbReference type="ARBA" id="ARBA00022833"/>
    </source>
</evidence>
<dbReference type="InterPro" id="IPR000214">
    <property type="entry name" value="Znf_DNA_glyclase/AP_lyase"/>
</dbReference>
<proteinExistence type="inferred from homology"/>
<keyword evidence="13" id="KW-0326">Glycosidase</keyword>
<keyword evidence="4" id="KW-0479">Metal-binding</keyword>
<evidence type="ECO:0000256" key="1">
    <source>
        <dbReference type="ARBA" id="ARBA00001668"/>
    </source>
</evidence>
<organism evidence="18 19">
    <name type="scientific">Kribbella pittospori</name>
    <dbReference type="NCBI Taxonomy" id="722689"/>
    <lineage>
        <taxon>Bacteria</taxon>
        <taxon>Bacillati</taxon>
        <taxon>Actinomycetota</taxon>
        <taxon>Actinomycetes</taxon>
        <taxon>Propionibacteriales</taxon>
        <taxon>Kribbellaceae</taxon>
        <taxon>Kribbella</taxon>
    </lineage>
</organism>
<dbReference type="GO" id="GO:0034039">
    <property type="term" value="F:8-oxo-7,8-dihydroguanine DNA N-glycosylase activity"/>
    <property type="evidence" value="ECO:0007669"/>
    <property type="project" value="TreeGrafter"/>
</dbReference>
<dbReference type="PROSITE" id="PS51066">
    <property type="entry name" value="ZF_FPG_2"/>
    <property type="match status" value="1"/>
</dbReference>
<dbReference type="SMART" id="SM00898">
    <property type="entry name" value="Fapy_DNA_glyco"/>
    <property type="match status" value="1"/>
</dbReference>
<accession>A0A4R0JL39</accession>
<keyword evidence="10" id="KW-0234">DNA repair</keyword>
<dbReference type="InterPro" id="IPR015886">
    <property type="entry name" value="H2TH_FPG"/>
</dbReference>
<keyword evidence="12" id="KW-0511">Multifunctional enzyme</keyword>
<evidence type="ECO:0000256" key="9">
    <source>
        <dbReference type="ARBA" id="ARBA00023125"/>
    </source>
</evidence>
<evidence type="ECO:0000256" key="10">
    <source>
        <dbReference type="ARBA" id="ARBA00023204"/>
    </source>
</evidence>
<keyword evidence="5" id="KW-0227">DNA damage</keyword>
<dbReference type="InterPro" id="IPR012319">
    <property type="entry name" value="FPG_cat"/>
</dbReference>
<dbReference type="EMBL" id="SJKB01000036">
    <property type="protein sequence ID" value="TCC45556.1"/>
    <property type="molecule type" value="Genomic_DNA"/>
</dbReference>
<sequence>MPELPDVEGFRRVLADHAVGRPVQYVDVLDAGVLQGIGVRRLRGVLRGREFGQPWRHGKRLFVPVTGSPDHDDGTAPAVLLHFGMTGSLHWATSPHRHDRIVFGFGDGELRYRDMRKLHGLGFARDENAVRRVLAELGPDAADLSASELTDRLSGLRRQVKPALVDQSVIAGLGNLLADEILWRAYIHPRRSCADLHGHDFTRLHARMRTVLRKSIEQGRVPPRKTWLTGRRGEASGACPRCGTALSHGRVGSRGTTWCPHCQPKIAP</sequence>
<dbReference type="PANTHER" id="PTHR22993">
    <property type="entry name" value="FORMAMIDOPYRIMIDINE-DNA GLYCOSYLASE"/>
    <property type="match status" value="1"/>
</dbReference>
<evidence type="ECO:0000313" key="18">
    <source>
        <dbReference type="EMBL" id="TCC45556.1"/>
    </source>
</evidence>
<keyword evidence="11" id="KW-0456">Lyase</keyword>
<evidence type="ECO:0000256" key="12">
    <source>
        <dbReference type="ARBA" id="ARBA00023268"/>
    </source>
</evidence>
<evidence type="ECO:0000259" key="16">
    <source>
        <dbReference type="PROSITE" id="PS51066"/>
    </source>
</evidence>
<evidence type="ECO:0000256" key="3">
    <source>
        <dbReference type="ARBA" id="ARBA00009409"/>
    </source>
</evidence>
<evidence type="ECO:0000313" key="19">
    <source>
        <dbReference type="Proteomes" id="UP000291144"/>
    </source>
</evidence>
<dbReference type="InterPro" id="IPR035937">
    <property type="entry name" value="FPG_N"/>
</dbReference>
<dbReference type="OrthoDB" id="9800855at2"/>
<evidence type="ECO:0000256" key="7">
    <source>
        <dbReference type="ARBA" id="ARBA00022801"/>
    </source>
</evidence>
<evidence type="ECO:0000256" key="2">
    <source>
        <dbReference type="ARBA" id="ARBA00001947"/>
    </source>
</evidence>
<dbReference type="PANTHER" id="PTHR22993:SF9">
    <property type="entry name" value="FORMAMIDOPYRIMIDINE-DNA GLYCOSYLASE"/>
    <property type="match status" value="1"/>
</dbReference>
<dbReference type="InterPro" id="IPR015887">
    <property type="entry name" value="DNA_glyclase_Znf_dom_DNA_BS"/>
</dbReference>
<reference evidence="18 19" key="1">
    <citation type="submission" date="2019-02" db="EMBL/GenBank/DDBJ databases">
        <title>Kribbella capetownensis sp. nov. and Kribbella speibonae sp. nov., isolated from soil.</title>
        <authorList>
            <person name="Curtis S.M."/>
            <person name="Norton I."/>
            <person name="Everest G.J."/>
            <person name="Meyers P.R."/>
        </authorList>
    </citation>
    <scope>NUCLEOTIDE SEQUENCE [LARGE SCALE GENOMIC DNA]</scope>
    <source>
        <strain evidence="18 19">NRRL B-24813</strain>
    </source>
</reference>
<comment type="catalytic activity">
    <reaction evidence="14">
        <text>2'-deoxyribonucleotide-(2'-deoxyribose 5'-phosphate)-2'-deoxyribonucleotide-DNA = a 3'-end 2'-deoxyribonucleotide-(2,3-dehydro-2,3-deoxyribose 5'-phosphate)-DNA + a 5'-end 5'-phospho-2'-deoxyribonucleoside-DNA + H(+)</text>
        <dbReference type="Rhea" id="RHEA:66592"/>
        <dbReference type="Rhea" id="RHEA-COMP:13180"/>
        <dbReference type="Rhea" id="RHEA-COMP:16897"/>
        <dbReference type="Rhea" id="RHEA-COMP:17067"/>
        <dbReference type="ChEBI" id="CHEBI:15378"/>
        <dbReference type="ChEBI" id="CHEBI:136412"/>
        <dbReference type="ChEBI" id="CHEBI:157695"/>
        <dbReference type="ChEBI" id="CHEBI:167181"/>
        <dbReference type="EC" id="4.2.99.18"/>
    </reaction>
</comment>
<dbReference type="Proteomes" id="UP000291144">
    <property type="component" value="Unassembled WGS sequence"/>
</dbReference>
<evidence type="ECO:0000256" key="15">
    <source>
        <dbReference type="PROSITE-ProRule" id="PRU00391"/>
    </source>
</evidence>
<dbReference type="SUPFAM" id="SSF81624">
    <property type="entry name" value="N-terminal domain of MutM-like DNA repair proteins"/>
    <property type="match status" value="1"/>
</dbReference>
<comment type="similarity">
    <text evidence="3">Belongs to the FPG family.</text>
</comment>
<comment type="caution">
    <text evidence="18">The sequence shown here is derived from an EMBL/GenBank/DDBJ whole genome shotgun (WGS) entry which is preliminary data.</text>
</comment>
<dbReference type="PROSITE" id="PS01242">
    <property type="entry name" value="ZF_FPG_1"/>
    <property type="match status" value="1"/>
</dbReference>
<feature type="domain" description="FPG-type" evidence="16">
    <location>
        <begin position="227"/>
        <end position="264"/>
    </location>
</feature>
<dbReference type="GO" id="GO:0003684">
    <property type="term" value="F:damaged DNA binding"/>
    <property type="evidence" value="ECO:0007669"/>
    <property type="project" value="InterPro"/>
</dbReference>
<dbReference type="PROSITE" id="PS51068">
    <property type="entry name" value="FPG_CAT"/>
    <property type="match status" value="1"/>
</dbReference>
<evidence type="ECO:0000256" key="13">
    <source>
        <dbReference type="ARBA" id="ARBA00023295"/>
    </source>
</evidence>
<dbReference type="SUPFAM" id="SSF46946">
    <property type="entry name" value="S13-like H2TH domain"/>
    <property type="match status" value="1"/>
</dbReference>
<dbReference type="SMART" id="SM01232">
    <property type="entry name" value="H2TH"/>
    <property type="match status" value="1"/>
</dbReference>
<dbReference type="GO" id="GO:0006284">
    <property type="term" value="P:base-excision repair"/>
    <property type="evidence" value="ECO:0007669"/>
    <property type="project" value="InterPro"/>
</dbReference>
<dbReference type="SUPFAM" id="SSF57716">
    <property type="entry name" value="Glucocorticoid receptor-like (DNA-binding domain)"/>
    <property type="match status" value="1"/>
</dbReference>
<comment type="catalytic activity">
    <reaction evidence="1">
        <text>Hydrolysis of DNA containing ring-opened 7-methylguanine residues, releasing 2,6-diamino-4-hydroxy-5-(N-methyl)formamidopyrimidine.</text>
        <dbReference type="EC" id="3.2.2.23"/>
    </reaction>
</comment>
<dbReference type="Pfam" id="PF01149">
    <property type="entry name" value="Fapy_DNA_glyco"/>
    <property type="match status" value="1"/>
</dbReference>
<dbReference type="InterPro" id="IPR010979">
    <property type="entry name" value="Ribosomal_uS13-like_H2TH"/>
</dbReference>
<dbReference type="InterPro" id="IPR010663">
    <property type="entry name" value="Znf_FPG/IleRS"/>
</dbReference>
<keyword evidence="9" id="KW-0238">DNA-binding</keyword>
<dbReference type="Gene3D" id="1.10.8.50">
    <property type="match status" value="1"/>
</dbReference>
<keyword evidence="19" id="KW-1185">Reference proteome</keyword>
<dbReference type="Gene3D" id="3.20.190.10">
    <property type="entry name" value="MutM-like, N-terminal"/>
    <property type="match status" value="1"/>
</dbReference>